<dbReference type="GO" id="GO:0098621">
    <property type="term" value="F:O-phosphoseryl-tRNA(Sec) selenium transferase activity"/>
    <property type="evidence" value="ECO:0007669"/>
    <property type="project" value="UniProtKB-EC"/>
</dbReference>
<reference evidence="18" key="1">
    <citation type="submission" date="2014-11" db="EMBL/GenBank/DDBJ databases">
        <authorList>
            <person name="Otto D Thomas"/>
            <person name="Naeem Raeece"/>
        </authorList>
    </citation>
    <scope>NUCLEOTIDE SEQUENCE</scope>
</reference>
<feature type="region of interest" description="Disordered" evidence="17">
    <location>
        <begin position="550"/>
        <end position="582"/>
    </location>
</feature>
<proteinExistence type="inferred from homology"/>
<evidence type="ECO:0000256" key="5">
    <source>
        <dbReference type="ARBA" id="ARBA00012464"/>
    </source>
</evidence>
<dbReference type="PhylomeDB" id="A0A0G4HB06"/>
<evidence type="ECO:0000256" key="16">
    <source>
        <dbReference type="ARBA" id="ARBA00048808"/>
    </source>
</evidence>
<feature type="region of interest" description="Disordered" evidence="17">
    <location>
        <begin position="164"/>
        <end position="206"/>
    </location>
</feature>
<keyword evidence="8" id="KW-0808">Transferase</keyword>
<sequence length="667" mass="73346">MQANHFDFAAQIIGQSYADQAAQARTSRAKKVTCLLTQRRIPEEPWTEAEVETFLHELAAMDSNNFGDTVGVGEREGRISASLVRRRHFGFAHGMGRSGDLRELQPKAAGSSLVARLAEFLSLDAVRRVCGVRNAEGCCVLPVATGMALAFCLLFLKRQKRKQMETESKERKEKEREKHDPLLNGNGNPHPQTEDEEEEDEDEDVEVPRRVLWSRIDQKSCVKAVGFADCRLEVIELEMVEEEEEEEQKEAAETDASTLSPQTKRRRRYLRTDVDALRRRLEKERQREKDGETNKGCMLNGDTESNKERPSITAQRKGRSCKRGRGGGILAVVTTTSCFAPREPDDIVAVAALCKEFGVPHVVNNAYGLQCGAICHALNEACRSGRVDFFVQSGDKNFQIPVGGSLVCSPQKGLVEAFAKTYAGRANSATSLDLLITFLQTGVSGLTSWRRERKELNVFFRQLMKKTAGELGLRTVEPPRNKISFIIDLLPLCLDTQRGGQGQARNSGRQTEGGGETKGKGKDAGMISALGSLLFRMRCTGHRVCVPKKANEGSGASGEKKKAASRDSEKEMGEGEGDSLVCPVSQPGCDPGGRSSSFSSPAVAVGAADVKIIDGVPFENFGCHSDEWRFPYMTVACAIGASKESLEIFAERFAEAVRRLTEKKNKK</sequence>
<keyword evidence="10" id="KW-0663">Pyridoxal phosphate</keyword>
<comment type="cofactor">
    <cofactor evidence="1">
        <name>pyridoxal 5'-phosphate</name>
        <dbReference type="ChEBI" id="CHEBI:597326"/>
    </cofactor>
</comment>
<comment type="similarity">
    <text evidence="4">Belongs to the SepSecS family.</text>
</comment>
<feature type="region of interest" description="Disordered" evidence="17">
    <location>
        <begin position="498"/>
        <end position="524"/>
    </location>
</feature>
<evidence type="ECO:0000256" key="1">
    <source>
        <dbReference type="ARBA" id="ARBA00001933"/>
    </source>
</evidence>
<dbReference type="InterPro" id="IPR015421">
    <property type="entry name" value="PyrdxlP-dep_Trfase_major"/>
</dbReference>
<gene>
    <name evidence="18" type="ORF">Cvel_6144</name>
</gene>
<evidence type="ECO:0000256" key="14">
    <source>
        <dbReference type="ARBA" id="ARBA00032048"/>
    </source>
</evidence>
<dbReference type="Pfam" id="PF05889">
    <property type="entry name" value="SepSecS"/>
    <property type="match status" value="2"/>
</dbReference>
<dbReference type="PANTHER" id="PTHR12944:SF2">
    <property type="entry name" value="O-PHOSPHOSERYL-TRNA(SEC) SELENIUM TRANSFERASE"/>
    <property type="match status" value="1"/>
</dbReference>
<evidence type="ECO:0000313" key="18">
    <source>
        <dbReference type="EMBL" id="CEM41140.1"/>
    </source>
</evidence>
<dbReference type="EMBL" id="CDMZ01002179">
    <property type="protein sequence ID" value="CEM41140.1"/>
    <property type="molecule type" value="Genomic_DNA"/>
</dbReference>
<organism evidence="18">
    <name type="scientific">Chromera velia CCMP2878</name>
    <dbReference type="NCBI Taxonomy" id="1169474"/>
    <lineage>
        <taxon>Eukaryota</taxon>
        <taxon>Sar</taxon>
        <taxon>Alveolata</taxon>
        <taxon>Colpodellida</taxon>
        <taxon>Chromeraceae</taxon>
        <taxon>Chromera</taxon>
    </lineage>
</organism>
<feature type="compositionally biased region" description="Basic and acidic residues" evidence="17">
    <location>
        <begin position="164"/>
        <end position="181"/>
    </location>
</feature>
<name>A0A0G4HB06_9ALVE</name>
<evidence type="ECO:0000256" key="9">
    <source>
        <dbReference type="ARBA" id="ARBA00022884"/>
    </source>
</evidence>
<feature type="region of interest" description="Disordered" evidence="17">
    <location>
        <begin position="243"/>
        <end position="320"/>
    </location>
</feature>
<protein>
    <recommendedName>
        <fullName evidence="6">O-phosphoseryl-tRNA(Sec) selenium transferase</fullName>
        <ecNumber evidence="5">2.9.1.2</ecNumber>
    </recommendedName>
    <alternativeName>
        <fullName evidence="13">Selenocysteine synthase</fullName>
    </alternativeName>
    <alternativeName>
        <fullName evidence="14">Selenocysteinyl-tRNA(Sec) synthase</fullName>
    </alternativeName>
    <alternativeName>
        <fullName evidence="15">Sep-tRNA:Sec-tRNA synthase</fullName>
    </alternativeName>
</protein>
<evidence type="ECO:0000256" key="4">
    <source>
        <dbReference type="ARBA" id="ARBA00007037"/>
    </source>
</evidence>
<evidence type="ECO:0000256" key="10">
    <source>
        <dbReference type="ARBA" id="ARBA00022898"/>
    </source>
</evidence>
<comment type="catalytic activity">
    <reaction evidence="16">
        <text>O-phospho-L-seryl-tRNA(Sec) + selenophosphate + H2O = L-selenocysteinyl-tRNA(Sec) + 2 phosphate</text>
        <dbReference type="Rhea" id="RHEA:25041"/>
        <dbReference type="Rhea" id="RHEA-COMP:9743"/>
        <dbReference type="Rhea" id="RHEA-COMP:9947"/>
        <dbReference type="ChEBI" id="CHEBI:15377"/>
        <dbReference type="ChEBI" id="CHEBI:16144"/>
        <dbReference type="ChEBI" id="CHEBI:43474"/>
        <dbReference type="ChEBI" id="CHEBI:78551"/>
        <dbReference type="ChEBI" id="CHEBI:78573"/>
        <dbReference type="EC" id="2.9.1.2"/>
    </reaction>
</comment>
<dbReference type="SUPFAM" id="SSF53383">
    <property type="entry name" value="PLP-dependent transferases"/>
    <property type="match status" value="1"/>
</dbReference>
<feature type="compositionally biased region" description="Acidic residues" evidence="17">
    <location>
        <begin position="194"/>
        <end position="205"/>
    </location>
</feature>
<dbReference type="InterPro" id="IPR015424">
    <property type="entry name" value="PyrdxlP-dep_Trfase"/>
</dbReference>
<evidence type="ECO:0000256" key="8">
    <source>
        <dbReference type="ARBA" id="ARBA00022679"/>
    </source>
</evidence>
<dbReference type="InterPro" id="IPR008829">
    <property type="entry name" value="SepSecS/SepCysS"/>
</dbReference>
<dbReference type="GO" id="GO:0001514">
    <property type="term" value="P:selenocysteine incorporation"/>
    <property type="evidence" value="ECO:0007669"/>
    <property type="project" value="TreeGrafter"/>
</dbReference>
<evidence type="ECO:0000256" key="7">
    <source>
        <dbReference type="ARBA" id="ARBA00022555"/>
    </source>
</evidence>
<feature type="compositionally biased region" description="Basic and acidic residues" evidence="17">
    <location>
        <begin position="270"/>
        <end position="293"/>
    </location>
</feature>
<evidence type="ECO:0000256" key="12">
    <source>
        <dbReference type="ARBA" id="ARBA00023266"/>
    </source>
</evidence>
<evidence type="ECO:0000256" key="13">
    <source>
        <dbReference type="ARBA" id="ARBA00030669"/>
    </source>
</evidence>
<accession>A0A0G4HB06</accession>
<comment type="pathway">
    <text evidence="3">Aminoacyl-tRNA biosynthesis; selenocysteinyl-tRNA(Sec) biosynthesis; selenocysteinyl-tRNA(Sec) from L-seryl-tRNA(Sec) (archaeal/eukaryal route): step 2/2.</text>
</comment>
<dbReference type="GO" id="GO:0000049">
    <property type="term" value="F:tRNA binding"/>
    <property type="evidence" value="ECO:0007669"/>
    <property type="project" value="UniProtKB-KW"/>
</dbReference>
<keyword evidence="7" id="KW-0820">tRNA-binding</keyword>
<feature type="compositionally biased region" description="Basic and acidic residues" evidence="17">
    <location>
        <begin position="558"/>
        <end position="573"/>
    </location>
</feature>
<keyword evidence="9" id="KW-0694">RNA-binding</keyword>
<evidence type="ECO:0000256" key="2">
    <source>
        <dbReference type="ARBA" id="ARBA00002552"/>
    </source>
</evidence>
<evidence type="ECO:0000256" key="15">
    <source>
        <dbReference type="ARBA" id="ARBA00032693"/>
    </source>
</evidence>
<dbReference type="VEuPathDB" id="CryptoDB:Cvel_6144"/>
<dbReference type="PANTHER" id="PTHR12944">
    <property type="entry name" value="SOLUBLE LIVER ANTIGEN/LIVER PANCREAS ANTIGEN"/>
    <property type="match status" value="1"/>
</dbReference>
<keyword evidence="11" id="KW-0648">Protein biosynthesis</keyword>
<keyword evidence="12" id="KW-0711">Selenium</keyword>
<dbReference type="InterPro" id="IPR019872">
    <property type="entry name" value="Sec-tRNA_Se_transferase"/>
</dbReference>
<dbReference type="EC" id="2.9.1.2" evidence="5"/>
<evidence type="ECO:0000256" key="11">
    <source>
        <dbReference type="ARBA" id="ARBA00022917"/>
    </source>
</evidence>
<comment type="function">
    <text evidence="2">Converts O-phosphoseryl-tRNA(Sec) to selenocysteinyl-tRNA(Sec) required for selenoprotein biosynthesis.</text>
</comment>
<evidence type="ECO:0000256" key="6">
    <source>
        <dbReference type="ARBA" id="ARBA00021963"/>
    </source>
</evidence>
<dbReference type="Gene3D" id="3.40.640.10">
    <property type="entry name" value="Type I PLP-dependent aspartate aminotransferase-like (Major domain)"/>
    <property type="match status" value="1"/>
</dbReference>
<evidence type="ECO:0000256" key="3">
    <source>
        <dbReference type="ARBA" id="ARBA00004822"/>
    </source>
</evidence>
<evidence type="ECO:0000256" key="17">
    <source>
        <dbReference type="SAM" id="MobiDB-lite"/>
    </source>
</evidence>
<dbReference type="AlphaFoldDB" id="A0A0G4HB06"/>
<dbReference type="GO" id="GO:0001717">
    <property type="term" value="P:conversion of seryl-tRNAsec to selenocys-tRNAsec"/>
    <property type="evidence" value="ECO:0007669"/>
    <property type="project" value="InterPro"/>
</dbReference>
<dbReference type="UniPathway" id="UPA00906">
    <property type="reaction ID" value="UER00898"/>
</dbReference>